<protein>
    <submittedName>
        <fullName evidence="1">Uncharacterized protein</fullName>
    </submittedName>
</protein>
<dbReference type="EMBL" id="WAAQ01000002">
    <property type="protein sequence ID" value="KAB1883654.1"/>
    <property type="molecule type" value="Genomic_DNA"/>
</dbReference>
<dbReference type="Proteomes" id="UP000436027">
    <property type="component" value="Unassembled WGS sequence"/>
</dbReference>
<dbReference type="AlphaFoldDB" id="A0AAD3X2S3"/>
<reference evidence="1 2" key="1">
    <citation type="submission" date="2019-09" db="EMBL/GenBank/DDBJ databases">
        <title>Whole genome sequencing of Microbacterium maritypicum.</title>
        <authorList>
            <person name="Lenchi N."/>
        </authorList>
    </citation>
    <scope>NUCLEOTIDE SEQUENCE [LARGE SCALE GENOMIC DNA]</scope>
    <source>
        <strain evidence="1 2">DSM 12512</strain>
    </source>
</reference>
<proteinExistence type="predicted"/>
<accession>A0AAD3X2S3</accession>
<dbReference type="RefSeq" id="WP_151487022.1">
    <property type="nucleotide sequence ID" value="NZ_BAAAIN010000001.1"/>
</dbReference>
<sequence length="65" mass="7076">MTTNEKHDYYLAREQQASVEGFDVTAHLYASLKVLATNGAPDPITAIEQIADAIEKLEARLNAAS</sequence>
<name>A0AAD3X2S3_MICMQ</name>
<gene>
    <name evidence="1" type="ORF">F6W70_13740</name>
</gene>
<comment type="caution">
    <text evidence="1">The sequence shown here is derived from an EMBL/GenBank/DDBJ whole genome shotgun (WGS) entry which is preliminary data.</text>
</comment>
<evidence type="ECO:0000313" key="1">
    <source>
        <dbReference type="EMBL" id="KAB1883654.1"/>
    </source>
</evidence>
<organism evidence="1 2">
    <name type="scientific">Microbacterium maritypicum</name>
    <name type="common">Microbacterium liquefaciens</name>
    <dbReference type="NCBI Taxonomy" id="33918"/>
    <lineage>
        <taxon>Bacteria</taxon>
        <taxon>Bacillati</taxon>
        <taxon>Actinomycetota</taxon>
        <taxon>Actinomycetes</taxon>
        <taxon>Micrococcales</taxon>
        <taxon>Microbacteriaceae</taxon>
        <taxon>Microbacterium</taxon>
    </lineage>
</organism>
<evidence type="ECO:0000313" key="2">
    <source>
        <dbReference type="Proteomes" id="UP000436027"/>
    </source>
</evidence>